<feature type="domain" description="DUF7088" evidence="4">
    <location>
        <begin position="39"/>
        <end position="149"/>
    </location>
</feature>
<sequence length="729" mass="80421">MEKARRTQRYIKFGLYLAVVVLLNIAGASFFFRADLTADNKYSLSDASKQALARVSGPLTIKVFFTKNLPPPHNATERYLHDLLGSYALYADRHLSYQFHDVTPKEGQTGEPVAENQALANDYGIYPVQVRNVEADEVKFQKAYMGMVIIYGDMVEKIDPVSTIDGLEYRITTAISRLTRKVSAFADLDAPVNATLYLSSSLYAVAPYLEINNLRELPGTMKEITDRLNARLFDAIAFETVDLSTETGRADGIDDLDLIHLKWPEIPQRAGKSIPEGEGAIGLVLTQKQRRLSLPLLNVVELPIFGTRYSMPDAEETEDLLDRSIESLVGINDDIGFLAGHGTLQGVSPDMANPFQPDSSTSSANFRAQVSENYTIRSLDLATEGLDDAAFACLVIAGPTEPFSDYELFQIDQYLMRGHSLAVFLDPFKEVYPQGRPSPYAQPAYVPLETGLEQLLAHYGVTLEPSVVMDESCFKQPVDPRMGGGEQPIYFAPLIKNEYINHEPGFMKNIRGLVAMQNAPLVLQEEKLEQNGIAATPLFSSSDQSWEQKGRINLNPMFLRPPGPDAERESFLLACLLKGEFPSYFAGKPVPVKPSEDEPEAEDDTAAPAGKGPAVEAIGTVIEKGRPGKIFVMGSSHPLRDYMVDREGRVPNAVFLANVIDALNEREAVALLRSKQQTYNPLNDVSATIRTAIKGFNIIGLPVLVVIAGLVVLLARSIRKKRIARRFAA</sequence>
<evidence type="ECO:0000259" key="4">
    <source>
        <dbReference type="Pfam" id="PF23357"/>
    </source>
</evidence>
<dbReference type="InterPro" id="IPR055396">
    <property type="entry name" value="DUF7088"/>
</dbReference>
<keyword evidence="6" id="KW-1185">Reference proteome</keyword>
<evidence type="ECO:0000259" key="3">
    <source>
        <dbReference type="Pfam" id="PF09822"/>
    </source>
</evidence>
<protein>
    <submittedName>
        <fullName evidence="5">ABC-type transport system protein involved in gliding motility auxiliary component-like protein</fullName>
    </submittedName>
</protein>
<dbReference type="Proteomes" id="UP000008561">
    <property type="component" value="Chromosome"/>
</dbReference>
<reference evidence="5 6" key="1">
    <citation type="submission" date="2007-10" db="EMBL/GenBank/DDBJ databases">
        <title>Complete sequence of Desulfococcus oleovorans Hxd3.</title>
        <authorList>
            <consortium name="US DOE Joint Genome Institute"/>
            <person name="Copeland A."/>
            <person name="Lucas S."/>
            <person name="Lapidus A."/>
            <person name="Barry K."/>
            <person name="Glavina del Rio T."/>
            <person name="Dalin E."/>
            <person name="Tice H."/>
            <person name="Pitluck S."/>
            <person name="Kiss H."/>
            <person name="Brettin T."/>
            <person name="Bruce D."/>
            <person name="Detter J.C."/>
            <person name="Han C."/>
            <person name="Schmutz J."/>
            <person name="Larimer F."/>
            <person name="Land M."/>
            <person name="Hauser L."/>
            <person name="Kyrpides N."/>
            <person name="Kim E."/>
            <person name="Wawrik B."/>
            <person name="Richardson P."/>
        </authorList>
    </citation>
    <scope>NUCLEOTIDE SEQUENCE [LARGE SCALE GENOMIC DNA]</scope>
    <source>
        <strain evidence="6">DSM 6200 / JCM 39069 / Hxd3</strain>
    </source>
</reference>
<dbReference type="STRING" id="96561.Dole_2068"/>
<proteinExistence type="predicted"/>
<dbReference type="KEGG" id="dol:Dole_2068"/>
<evidence type="ECO:0000313" key="5">
    <source>
        <dbReference type="EMBL" id="ABW67872.1"/>
    </source>
</evidence>
<keyword evidence="2" id="KW-0812">Transmembrane</keyword>
<dbReference type="eggNOG" id="COG3225">
    <property type="taxonomic scope" value="Bacteria"/>
</dbReference>
<keyword evidence="2" id="KW-1133">Transmembrane helix</keyword>
<dbReference type="HOGENOM" id="CLU_399506_0_0_7"/>
<accession>A8ZTT9</accession>
<gene>
    <name evidence="5" type="ordered locus">Dole_2068</name>
</gene>
<keyword evidence="2" id="KW-0472">Membrane</keyword>
<dbReference type="EMBL" id="CP000859">
    <property type="protein sequence ID" value="ABW67872.1"/>
    <property type="molecule type" value="Genomic_DNA"/>
</dbReference>
<dbReference type="Pfam" id="PF09822">
    <property type="entry name" value="ABC_transp_aux"/>
    <property type="match status" value="1"/>
</dbReference>
<feature type="domain" description="ABC-type uncharacterised transport system" evidence="3">
    <location>
        <begin position="334"/>
        <end position="643"/>
    </location>
</feature>
<name>A8ZTT9_DESOH</name>
<dbReference type="OrthoDB" id="9794512at2"/>
<dbReference type="InterPro" id="IPR019196">
    <property type="entry name" value="ABC_transp_unknown"/>
</dbReference>
<dbReference type="AlphaFoldDB" id="A8ZTT9"/>
<evidence type="ECO:0000256" key="1">
    <source>
        <dbReference type="SAM" id="MobiDB-lite"/>
    </source>
</evidence>
<feature type="region of interest" description="Disordered" evidence="1">
    <location>
        <begin position="588"/>
        <end position="612"/>
    </location>
</feature>
<dbReference type="RefSeq" id="WP_012175484.1">
    <property type="nucleotide sequence ID" value="NC_009943.1"/>
</dbReference>
<feature type="transmembrane region" description="Helical" evidence="2">
    <location>
        <begin position="695"/>
        <end position="715"/>
    </location>
</feature>
<organism evidence="5 6">
    <name type="scientific">Desulfosudis oleivorans (strain DSM 6200 / JCM 39069 / Hxd3)</name>
    <name type="common">Desulfococcus oleovorans</name>
    <dbReference type="NCBI Taxonomy" id="96561"/>
    <lineage>
        <taxon>Bacteria</taxon>
        <taxon>Pseudomonadati</taxon>
        <taxon>Thermodesulfobacteriota</taxon>
        <taxon>Desulfobacteria</taxon>
        <taxon>Desulfobacterales</taxon>
        <taxon>Desulfosudaceae</taxon>
        <taxon>Desulfosudis</taxon>
    </lineage>
</organism>
<feature type="transmembrane region" description="Helical" evidence="2">
    <location>
        <begin position="13"/>
        <end position="32"/>
    </location>
</feature>
<evidence type="ECO:0000256" key="2">
    <source>
        <dbReference type="SAM" id="Phobius"/>
    </source>
</evidence>
<dbReference type="Pfam" id="PF23357">
    <property type="entry name" value="DUF7088"/>
    <property type="match status" value="1"/>
</dbReference>
<evidence type="ECO:0000313" key="6">
    <source>
        <dbReference type="Proteomes" id="UP000008561"/>
    </source>
</evidence>